<accession>A0AAV1JLE8</accession>
<evidence type="ECO:0000313" key="2">
    <source>
        <dbReference type="Proteomes" id="UP001497472"/>
    </source>
</evidence>
<protein>
    <submittedName>
        <fullName evidence="1">Uncharacterized protein</fullName>
    </submittedName>
</protein>
<name>A0AAV1JLE8_9NEOP</name>
<gene>
    <name evidence="1" type="ORF">LNINA_LOCUS9251</name>
</gene>
<keyword evidence="2" id="KW-1185">Reference proteome</keyword>
<reference evidence="1 2" key="1">
    <citation type="submission" date="2023-11" db="EMBL/GenBank/DDBJ databases">
        <authorList>
            <person name="Okamura Y."/>
        </authorList>
    </citation>
    <scope>NUCLEOTIDE SEQUENCE [LARGE SCALE GENOMIC DNA]</scope>
</reference>
<dbReference type="AlphaFoldDB" id="A0AAV1JLE8"/>
<sequence length="170" mass="18749">MSKAILNTHEGCRNIERDAGERHSARTARRALAAHAMRKRRPALKMESTSGVRLRLTSTIHSKFVFSRNSPGGGRPSDRLLQRAPTCSLLRAGCAAEPTDEFTIGCYVRRTVHRVTTVSKINVHTKSTPATGATCARSRQRSKDRSLEGRLLLVEHHLPLSPPAGQLSYT</sequence>
<comment type="caution">
    <text evidence="1">The sequence shown here is derived from an EMBL/GenBank/DDBJ whole genome shotgun (WGS) entry which is preliminary data.</text>
</comment>
<dbReference type="EMBL" id="CAVLEF010000040">
    <property type="protein sequence ID" value="CAK1549999.1"/>
    <property type="molecule type" value="Genomic_DNA"/>
</dbReference>
<organism evidence="1 2">
    <name type="scientific">Leptosia nina</name>
    <dbReference type="NCBI Taxonomy" id="320188"/>
    <lineage>
        <taxon>Eukaryota</taxon>
        <taxon>Metazoa</taxon>
        <taxon>Ecdysozoa</taxon>
        <taxon>Arthropoda</taxon>
        <taxon>Hexapoda</taxon>
        <taxon>Insecta</taxon>
        <taxon>Pterygota</taxon>
        <taxon>Neoptera</taxon>
        <taxon>Endopterygota</taxon>
        <taxon>Lepidoptera</taxon>
        <taxon>Glossata</taxon>
        <taxon>Ditrysia</taxon>
        <taxon>Papilionoidea</taxon>
        <taxon>Pieridae</taxon>
        <taxon>Pierinae</taxon>
        <taxon>Leptosia</taxon>
    </lineage>
</organism>
<dbReference type="Proteomes" id="UP001497472">
    <property type="component" value="Unassembled WGS sequence"/>
</dbReference>
<evidence type="ECO:0000313" key="1">
    <source>
        <dbReference type="EMBL" id="CAK1549999.1"/>
    </source>
</evidence>
<proteinExistence type="predicted"/>